<accession>A0A2Z1CLP9</accession>
<dbReference type="GO" id="GO:0046654">
    <property type="term" value="P:tetrahydrofolate biosynthetic process"/>
    <property type="evidence" value="ECO:0007669"/>
    <property type="project" value="UniProtKB-UniRule"/>
</dbReference>
<gene>
    <name evidence="3" type="primary">dfrB2c</name>
</gene>
<dbReference type="Pfam" id="PF06442">
    <property type="entry name" value="DHFR_2"/>
    <property type="match status" value="1"/>
</dbReference>
<keyword evidence="3" id="KW-0614">Plasmid</keyword>
<dbReference type="Gene3D" id="2.30.30.60">
    <property type="match status" value="1"/>
</dbReference>
<sequence>MDQSSNEVSTPVAGQFALPLRATFGLGDRVRKKSGAAWQGQVVGWYCTKLTPEGYAVESESHPGSVQIYPVAALERVA</sequence>
<keyword evidence="1" id="KW-0521">NADP</keyword>
<dbReference type="AlphaFoldDB" id="A0A2Z1CLP9"/>
<dbReference type="InterPro" id="IPR009159">
    <property type="entry name" value="Dhfr_type_II"/>
</dbReference>
<reference evidence="3" key="1">
    <citation type="journal article" date="2015" name="J. Antimicrob. Chemother.">
        <title>Genetic characterization of a novel blaDIM-2-carrying megaplasmid p12969-DIM from clinical Pseudomonas putida.</title>
        <authorList>
            <person name="Sun F."/>
            <person name="Zhou D."/>
            <person name="Wang Q."/>
            <person name="Feng J."/>
            <person name="Feng W."/>
            <person name="Luo W."/>
            <person name="Liu Y."/>
            <person name="Qiu X."/>
            <person name="Yin Z."/>
            <person name="Xia P."/>
        </authorList>
    </citation>
    <scope>NUCLEOTIDE SEQUENCE</scope>
    <source>
        <strain evidence="3">12969</strain>
        <plasmid evidence="3">p12969-DIM</plasmid>
    </source>
</reference>
<dbReference type="GO" id="GO:0004146">
    <property type="term" value="F:dihydrofolate reductase activity"/>
    <property type="evidence" value="ECO:0007669"/>
    <property type="project" value="UniProtKB-UniRule"/>
</dbReference>
<dbReference type="SUPFAM" id="SSF50090">
    <property type="entry name" value="Electron transport accessory proteins"/>
    <property type="match status" value="1"/>
</dbReference>
<protein>
    <recommendedName>
        <fullName evidence="1">Dihydrofolate reductase</fullName>
        <ecNumber evidence="1">1.5.1.3</ecNumber>
    </recommendedName>
</protein>
<dbReference type="UniPathway" id="UPA00077">
    <property type="reaction ID" value="UER00158"/>
</dbReference>
<comment type="subunit">
    <text evidence="1">Homotetramer.</text>
</comment>
<organism evidence="3">
    <name type="scientific">Pseudomonas putida</name>
    <name type="common">Arthrobacter siderocapsulatus</name>
    <dbReference type="NCBI Taxonomy" id="303"/>
    <lineage>
        <taxon>Bacteria</taxon>
        <taxon>Pseudomonadati</taxon>
        <taxon>Pseudomonadota</taxon>
        <taxon>Gammaproteobacteria</taxon>
        <taxon>Pseudomonadales</taxon>
        <taxon>Pseudomonadaceae</taxon>
        <taxon>Pseudomonas</taxon>
    </lineage>
</organism>
<dbReference type="SMR" id="A0A2Z1CLP9"/>
<dbReference type="RefSeq" id="WP_172688537.1">
    <property type="nucleotide sequence ID" value="NG_242194.1"/>
</dbReference>
<proteinExistence type="predicted"/>
<feature type="binding site" evidence="2">
    <location>
        <begin position="32"/>
        <end position="36"/>
    </location>
    <ligand>
        <name>NADP(+)</name>
        <dbReference type="ChEBI" id="CHEBI:58349"/>
    </ligand>
</feature>
<dbReference type="InterPro" id="IPR008990">
    <property type="entry name" value="Elect_transpt_acc-like_dom_sf"/>
</dbReference>
<dbReference type="PIRSF" id="PIRSF000199">
    <property type="entry name" value="Dhfr_type_II"/>
    <property type="match status" value="1"/>
</dbReference>
<dbReference type="EMBL" id="KU130294">
    <property type="protein sequence ID" value="ALZ46148.1"/>
    <property type="molecule type" value="Genomic_DNA"/>
</dbReference>
<dbReference type="EC" id="1.5.1.3" evidence="1"/>
<dbReference type="GO" id="GO:0009410">
    <property type="term" value="P:response to xenobiotic stimulus"/>
    <property type="evidence" value="ECO:0007669"/>
    <property type="project" value="InterPro"/>
</dbReference>
<keyword evidence="1" id="KW-0554">One-carbon metabolism</keyword>
<name>A0A2Z1CLP9_PSEPU</name>
<comment type="catalytic activity">
    <reaction evidence="1">
        <text>(6S)-5,6,7,8-tetrahydrofolate + NADP(+) = 7,8-dihydrofolate + NADPH + H(+)</text>
        <dbReference type="Rhea" id="RHEA:15009"/>
        <dbReference type="ChEBI" id="CHEBI:15378"/>
        <dbReference type="ChEBI" id="CHEBI:57451"/>
        <dbReference type="ChEBI" id="CHEBI:57453"/>
        <dbReference type="ChEBI" id="CHEBI:57783"/>
        <dbReference type="ChEBI" id="CHEBI:58349"/>
        <dbReference type="EC" id="1.5.1.3"/>
    </reaction>
</comment>
<dbReference type="InterPro" id="IPR023408">
    <property type="entry name" value="MscS_beta-dom_sf"/>
</dbReference>
<dbReference type="NCBIfam" id="NF000331">
    <property type="entry name" value="trim_DfrB"/>
    <property type="match status" value="1"/>
</dbReference>
<keyword evidence="1" id="KW-0560">Oxidoreductase</keyword>
<geneLocation type="plasmid" evidence="3">
    <name>p12969-DIM</name>
</geneLocation>
<dbReference type="CARD" id="ARO:3007489">
    <property type="molecule name" value="dfrB10"/>
    <property type="mechanism identifier" value="ARO:0001002"/>
    <property type="mechanism name" value="antibiotic target replacement"/>
</dbReference>
<evidence type="ECO:0000256" key="1">
    <source>
        <dbReference type="PIRNR" id="PIRNR000199"/>
    </source>
</evidence>
<evidence type="ECO:0000313" key="3">
    <source>
        <dbReference type="EMBL" id="ALZ46148.1"/>
    </source>
</evidence>
<comment type="function">
    <text evidence="1">Key enzyme in folate metabolism. Catalyzes an essential reaction for de novo glycine and purine synthesis, and for DNA precursor synthesis.</text>
</comment>
<evidence type="ECO:0000256" key="2">
    <source>
        <dbReference type="PIRSR" id="PIRSR000199-50"/>
    </source>
</evidence>
<comment type="pathway">
    <text evidence="1">Cofactor biosynthesis; tetrahydrofolate biosynthesis; 5,6,7,8-tetrahydrofolate from 7,8-dihydrofolate: step 1/1.</text>
</comment>
<dbReference type="GO" id="GO:0006730">
    <property type="term" value="P:one-carbon metabolic process"/>
    <property type="evidence" value="ECO:0007669"/>
    <property type="project" value="UniProtKB-KW"/>
</dbReference>
<feature type="binding site" evidence="2">
    <location>
        <position position="68"/>
    </location>
    <ligand>
        <name>substrate</name>
    </ligand>
</feature>